<sequence>MIKASIPVNSTPYASEDGEKWRAWKIVPAQVVFALKIQGKRAQLAAPAPSAPVQVVHAPNEFTGMAEAVKQFAELQSQVLQKGKPKRLSFKLQDRKLELGLQNFSTDTLPSEEVLAKFEAAAKVAHDKGRTWIGSAEGEDLRDHHRPAWSRTPAIDAVVGDGSYEDRVKQSAAAKRSGAWVKKVDYIGFATFMGHLHEWGFK</sequence>
<accession>A0ABN9WE74</accession>
<keyword evidence="2" id="KW-1185">Reference proteome</keyword>
<evidence type="ECO:0000313" key="2">
    <source>
        <dbReference type="Proteomes" id="UP001189429"/>
    </source>
</evidence>
<protein>
    <submittedName>
        <fullName evidence="1">Uncharacterized protein</fullName>
    </submittedName>
</protein>
<comment type="caution">
    <text evidence="1">The sequence shown here is derived from an EMBL/GenBank/DDBJ whole genome shotgun (WGS) entry which is preliminary data.</text>
</comment>
<organism evidence="1 2">
    <name type="scientific">Prorocentrum cordatum</name>
    <dbReference type="NCBI Taxonomy" id="2364126"/>
    <lineage>
        <taxon>Eukaryota</taxon>
        <taxon>Sar</taxon>
        <taxon>Alveolata</taxon>
        <taxon>Dinophyceae</taxon>
        <taxon>Prorocentrales</taxon>
        <taxon>Prorocentraceae</taxon>
        <taxon>Prorocentrum</taxon>
    </lineage>
</organism>
<dbReference type="Proteomes" id="UP001189429">
    <property type="component" value="Unassembled WGS sequence"/>
</dbReference>
<proteinExistence type="predicted"/>
<feature type="non-terminal residue" evidence="1">
    <location>
        <position position="202"/>
    </location>
</feature>
<reference evidence="1" key="1">
    <citation type="submission" date="2023-10" db="EMBL/GenBank/DDBJ databases">
        <authorList>
            <person name="Chen Y."/>
            <person name="Shah S."/>
            <person name="Dougan E. K."/>
            <person name="Thang M."/>
            <person name="Chan C."/>
        </authorList>
    </citation>
    <scope>NUCLEOTIDE SEQUENCE [LARGE SCALE GENOMIC DNA]</scope>
</reference>
<name>A0ABN9WE74_9DINO</name>
<dbReference type="EMBL" id="CAUYUJ010018382">
    <property type="protein sequence ID" value="CAK0883140.1"/>
    <property type="molecule type" value="Genomic_DNA"/>
</dbReference>
<evidence type="ECO:0000313" key="1">
    <source>
        <dbReference type="EMBL" id="CAK0883140.1"/>
    </source>
</evidence>
<gene>
    <name evidence="1" type="ORF">PCOR1329_LOCUS65417</name>
</gene>